<keyword evidence="7" id="KW-1185">Reference proteome</keyword>
<feature type="domain" description="Helicase C-terminal" evidence="6">
    <location>
        <begin position="339"/>
        <end position="507"/>
    </location>
</feature>
<dbReference type="SMART" id="SM00490">
    <property type="entry name" value="HELICc"/>
    <property type="match status" value="1"/>
</dbReference>
<dbReference type="InterPro" id="IPR001650">
    <property type="entry name" value="Helicase_C-like"/>
</dbReference>
<evidence type="ECO:0000313" key="8">
    <source>
        <dbReference type="RefSeq" id="XP_065648706.1"/>
    </source>
</evidence>
<dbReference type="InterPro" id="IPR056382">
    <property type="entry name" value="DHX34_Znf-C2H2"/>
</dbReference>
<evidence type="ECO:0000256" key="1">
    <source>
        <dbReference type="ARBA" id="ARBA00022741"/>
    </source>
</evidence>
<dbReference type="SMART" id="SM00847">
    <property type="entry name" value="HA2"/>
    <property type="match status" value="1"/>
</dbReference>
<protein>
    <submittedName>
        <fullName evidence="8">Probable ATP-dependent RNA helicase DHX34 isoform X2</fullName>
    </submittedName>
</protein>
<organism evidence="7 8">
    <name type="scientific">Hydra vulgaris</name>
    <name type="common">Hydra</name>
    <name type="synonym">Hydra attenuata</name>
    <dbReference type="NCBI Taxonomy" id="6087"/>
    <lineage>
        <taxon>Eukaryota</taxon>
        <taxon>Metazoa</taxon>
        <taxon>Cnidaria</taxon>
        <taxon>Hydrozoa</taxon>
        <taxon>Hydroidolina</taxon>
        <taxon>Anthoathecata</taxon>
        <taxon>Aplanulata</taxon>
        <taxon>Hydridae</taxon>
        <taxon>Hydra</taxon>
    </lineage>
</organism>
<evidence type="ECO:0000313" key="7">
    <source>
        <dbReference type="Proteomes" id="UP001652625"/>
    </source>
</evidence>
<dbReference type="InterPro" id="IPR011545">
    <property type="entry name" value="DEAD/DEAH_box_helicase_dom"/>
</dbReference>
<dbReference type="Pfam" id="PF24485">
    <property type="entry name" value="zf-C2H2_DHX34"/>
    <property type="match status" value="1"/>
</dbReference>
<dbReference type="Pfam" id="PF07717">
    <property type="entry name" value="OB_NTP_bind"/>
    <property type="match status" value="1"/>
</dbReference>
<dbReference type="Pfam" id="PF00270">
    <property type="entry name" value="DEAD"/>
    <property type="match status" value="1"/>
</dbReference>
<sequence>MEKWLKNKDLLNAVFFTDKDVIQRNSVTAKDFWLFLEKYERFNAQNRKTSDTSVIKKNLYNIPEKYSKHYKVNFELSRDVIKKRFNMFRKDTSLKLDDMMEFQKVILYYLDFVQKKSFSKLQKLKQDQNNLPIKQYEQSIVYALQQNQVVIVAGDTGCGKSTQVPQYLLLNGYSNIACTQPRRLACISLAKRVGFETLNEFKSDIAYQVRFETNRTKNTKVVFLTEGLLLRQFQSDPNLSMYDVVVVDEVHERHINGDFLLGVLKCLLQHRSDLKLILMSATINIDLFASYFHDAPVIQVPGRLYPIELQYMQHFVQKSELKDKHDRLDPSPYLKVMQLIDKKYPSSERGDLLIFMSGMSEIAAVVEAAKEYAAKSKSWIILPLHSSLSVEEQDKIFDVAPDGVRKCIVSTNIAETSITIDGVRFIADSGKVKEMSYDPQVKMQRLQEFWISQASAEQRKGRAGRTGPGVCFRLYSEEDYCEFSNYSTPEIHRVPLDTLVLHMASLGLRDATRFPFIEPPMKASLVNATYFLKLQNALNTDGTLTPLGRMLSRLPVDIVIGKMLVMGSLFSIIEPILVIATALSVQSPLTKRFDSNAESCDIKRKELFSEHGDPFTLLSAYDEWIIVKSDRRSNSRKWCKHRGLEEQRFYEMSKLKQQFEGLLIDHGLMKKSNIQSNSIERGERNELLKLKREHSLQSNRKRKVLKLESNNGDLSSESDDNIVDINDINFKLRHNLSSLEKSSMRNRKFTHRDIILLKLILSSGLYPQIAVPDETNPWRKQSEQVFHTKDKQFLMLHPTSVYSLHPDFLENLYNADKASTTDKPTTDGRYIHSRELLLYVSLLETNKPYIVNTARVPALQTLLLLSSSIDTNSDCSTLVFDNWLEMSFETNFDTKLLISSVVQIRSAWDMLLEQKLCIYEDDDEKEISKKLKSITKLENIVSQKLAEFIDTDISYKLRRISSAEIKHMFIKSLNPDNIDKENTEDDLQARQLFSGKENPEKGGISVTPYLTYGCVVSALDCSVASGQASFLCEHYHCLKCEKHLICNVVERIQHDKECVLKSLEEESVEIPAKLENKMEISCHAVKKESYFCEDCSEKFEFSAVEILKHKKFHKCETTVSNN</sequence>
<dbReference type="InterPro" id="IPR048333">
    <property type="entry name" value="HA2_WH"/>
</dbReference>
<dbReference type="InterPro" id="IPR011709">
    <property type="entry name" value="DEAD-box_helicase_OB_fold"/>
</dbReference>
<name>A0ABM4BI58_HYDVU</name>
<dbReference type="CDD" id="cd18791">
    <property type="entry name" value="SF2_C_RHA"/>
    <property type="match status" value="1"/>
</dbReference>
<dbReference type="PANTHER" id="PTHR18934:SF221">
    <property type="entry name" value="ATP-DEPENDENT RNA HELICASE DHX34-RELATED"/>
    <property type="match status" value="1"/>
</dbReference>
<dbReference type="Gene3D" id="3.40.50.300">
    <property type="entry name" value="P-loop containing nucleotide triphosphate hydrolases"/>
    <property type="match status" value="2"/>
</dbReference>
<evidence type="ECO:0000256" key="3">
    <source>
        <dbReference type="ARBA" id="ARBA00022806"/>
    </source>
</evidence>
<dbReference type="GO" id="GO:0004386">
    <property type="term" value="F:helicase activity"/>
    <property type="evidence" value="ECO:0007669"/>
    <property type="project" value="UniProtKB-KW"/>
</dbReference>
<dbReference type="SMART" id="SM00487">
    <property type="entry name" value="DEXDc"/>
    <property type="match status" value="1"/>
</dbReference>
<keyword evidence="2" id="KW-0378">Hydrolase</keyword>
<dbReference type="Proteomes" id="UP001652625">
    <property type="component" value="Chromosome 03"/>
</dbReference>
<dbReference type="SUPFAM" id="SSF52540">
    <property type="entry name" value="P-loop containing nucleoside triphosphate hydrolases"/>
    <property type="match status" value="1"/>
</dbReference>
<proteinExistence type="predicted"/>
<dbReference type="PANTHER" id="PTHR18934">
    <property type="entry name" value="ATP-DEPENDENT RNA HELICASE"/>
    <property type="match status" value="1"/>
</dbReference>
<dbReference type="PROSITE" id="PS51192">
    <property type="entry name" value="HELICASE_ATP_BIND_1"/>
    <property type="match status" value="1"/>
</dbReference>
<evidence type="ECO:0000256" key="4">
    <source>
        <dbReference type="ARBA" id="ARBA00022840"/>
    </source>
</evidence>
<gene>
    <name evidence="8" type="primary">LOC100206510</name>
</gene>
<dbReference type="Pfam" id="PF21010">
    <property type="entry name" value="HA2_C"/>
    <property type="match status" value="1"/>
</dbReference>
<dbReference type="Pfam" id="PF04408">
    <property type="entry name" value="WHD_HA2"/>
    <property type="match status" value="1"/>
</dbReference>
<dbReference type="InterPro" id="IPR007502">
    <property type="entry name" value="Helicase-assoc_dom"/>
</dbReference>
<dbReference type="GeneID" id="100206510"/>
<reference evidence="8" key="1">
    <citation type="submission" date="2025-08" db="UniProtKB">
        <authorList>
            <consortium name="RefSeq"/>
        </authorList>
    </citation>
    <scope>IDENTIFICATION</scope>
</reference>
<evidence type="ECO:0000256" key="2">
    <source>
        <dbReference type="ARBA" id="ARBA00022801"/>
    </source>
</evidence>
<dbReference type="PROSITE" id="PS51194">
    <property type="entry name" value="HELICASE_CTER"/>
    <property type="match status" value="1"/>
</dbReference>
<accession>A0ABM4BI58</accession>
<dbReference type="Gene3D" id="1.20.120.1080">
    <property type="match status" value="1"/>
</dbReference>
<dbReference type="InterPro" id="IPR014001">
    <property type="entry name" value="Helicase_ATP-bd"/>
</dbReference>
<evidence type="ECO:0000259" key="5">
    <source>
        <dbReference type="PROSITE" id="PS51192"/>
    </source>
</evidence>
<keyword evidence="3 8" id="KW-0347">Helicase</keyword>
<evidence type="ECO:0000259" key="6">
    <source>
        <dbReference type="PROSITE" id="PS51194"/>
    </source>
</evidence>
<dbReference type="Pfam" id="PF00271">
    <property type="entry name" value="Helicase_C"/>
    <property type="match status" value="1"/>
</dbReference>
<keyword evidence="1" id="KW-0547">Nucleotide-binding</keyword>
<feature type="domain" description="Helicase ATP-binding" evidence="5">
    <location>
        <begin position="141"/>
        <end position="301"/>
    </location>
</feature>
<dbReference type="InterPro" id="IPR027417">
    <property type="entry name" value="P-loop_NTPase"/>
</dbReference>
<keyword evidence="4" id="KW-0067">ATP-binding</keyword>
<dbReference type="RefSeq" id="XP_065648706.1">
    <property type="nucleotide sequence ID" value="XM_065792634.1"/>
</dbReference>